<dbReference type="InterPro" id="IPR050404">
    <property type="entry name" value="Heme-degrading_MO"/>
</dbReference>
<protein>
    <submittedName>
        <fullName evidence="3">Antibiotic biosynthesis monooxygenase</fullName>
    </submittedName>
</protein>
<dbReference type="KEGG" id="dge:Dgeo_2196"/>
<name>Q1IW94_DEIGD</name>
<dbReference type="PROSITE" id="PS51725">
    <property type="entry name" value="ABM"/>
    <property type="match status" value="1"/>
</dbReference>
<evidence type="ECO:0000313" key="4">
    <source>
        <dbReference type="Proteomes" id="UP000002431"/>
    </source>
</evidence>
<proteinExistence type="predicted"/>
<dbReference type="PANTHER" id="PTHR34474:SF2">
    <property type="entry name" value="SIGNAL TRANSDUCTION PROTEIN TRAP"/>
    <property type="match status" value="1"/>
</dbReference>
<sequence>MITVMNRIAVKPEYAEQFEERFRQRARLVDGMPGFLRNDVLRPAQEGKPYIVLTYWETREAFEAWTQSEAFRQGHARSGSLPREAFSGPSEVEIHEIFLKTCCETRGRADQARLSVVAGSFRRDGGPSGRAFVGSPGLPRIPTSPRAASWDCGRTLHTPGTS</sequence>
<dbReference type="GO" id="GO:0004497">
    <property type="term" value="F:monooxygenase activity"/>
    <property type="evidence" value="ECO:0007669"/>
    <property type="project" value="UniProtKB-KW"/>
</dbReference>
<dbReference type="InterPro" id="IPR007138">
    <property type="entry name" value="ABM_dom"/>
</dbReference>
<evidence type="ECO:0000259" key="2">
    <source>
        <dbReference type="PROSITE" id="PS51725"/>
    </source>
</evidence>
<evidence type="ECO:0000313" key="3">
    <source>
        <dbReference type="EMBL" id="ABF46490.1"/>
    </source>
</evidence>
<organism evidence="3 4">
    <name type="scientific">Deinococcus geothermalis (strain DSM 11300 / CIP 105573 / AG-3a)</name>
    <dbReference type="NCBI Taxonomy" id="319795"/>
    <lineage>
        <taxon>Bacteria</taxon>
        <taxon>Thermotogati</taxon>
        <taxon>Deinococcota</taxon>
        <taxon>Deinococci</taxon>
        <taxon>Deinococcales</taxon>
        <taxon>Deinococcaceae</taxon>
        <taxon>Deinococcus</taxon>
    </lineage>
</organism>
<dbReference type="Proteomes" id="UP000002431">
    <property type="component" value="Chromosome"/>
</dbReference>
<evidence type="ECO:0000256" key="1">
    <source>
        <dbReference type="SAM" id="MobiDB-lite"/>
    </source>
</evidence>
<feature type="region of interest" description="Disordered" evidence="1">
    <location>
        <begin position="143"/>
        <end position="162"/>
    </location>
</feature>
<feature type="domain" description="ABM" evidence="2">
    <location>
        <begin position="2"/>
        <end position="94"/>
    </location>
</feature>
<dbReference type="InterPro" id="IPR011008">
    <property type="entry name" value="Dimeric_a/b-barrel"/>
</dbReference>
<keyword evidence="3" id="KW-0503">Monooxygenase</keyword>
<dbReference type="PANTHER" id="PTHR34474">
    <property type="entry name" value="SIGNAL TRANSDUCTION PROTEIN TRAP"/>
    <property type="match status" value="1"/>
</dbReference>
<accession>Q1IW94</accession>
<dbReference type="SUPFAM" id="SSF54909">
    <property type="entry name" value="Dimeric alpha+beta barrel"/>
    <property type="match status" value="1"/>
</dbReference>
<keyword evidence="4" id="KW-1185">Reference proteome</keyword>
<dbReference type="HOGENOM" id="CLU_1632674_0_0_0"/>
<dbReference type="Gene3D" id="3.30.70.100">
    <property type="match status" value="1"/>
</dbReference>
<gene>
    <name evidence="3" type="ordered locus">Dgeo_2196</name>
</gene>
<dbReference type="Pfam" id="PF03992">
    <property type="entry name" value="ABM"/>
    <property type="match status" value="1"/>
</dbReference>
<dbReference type="AlphaFoldDB" id="Q1IW94"/>
<dbReference type="eggNOG" id="COG2329">
    <property type="taxonomic scope" value="Bacteria"/>
</dbReference>
<keyword evidence="3" id="KW-0560">Oxidoreductase</keyword>
<reference evidence="3" key="1">
    <citation type="submission" date="2006-04" db="EMBL/GenBank/DDBJ databases">
        <title>Complete sequence of chromosome of Deinococcus geothermalis DSM 11300.</title>
        <authorList>
            <consortium name="US DOE Joint Genome Institute"/>
            <person name="Copeland A."/>
            <person name="Lucas S."/>
            <person name="Lapidus A."/>
            <person name="Barry K."/>
            <person name="Detter J.C."/>
            <person name="Glavina del Rio T."/>
            <person name="Hammon N."/>
            <person name="Israni S."/>
            <person name="Dalin E."/>
            <person name="Tice H."/>
            <person name="Pitluck S."/>
            <person name="Brettin T."/>
            <person name="Bruce D."/>
            <person name="Han C."/>
            <person name="Tapia R."/>
            <person name="Saunders E."/>
            <person name="Gilna P."/>
            <person name="Schmutz J."/>
            <person name="Larimer F."/>
            <person name="Land M."/>
            <person name="Hauser L."/>
            <person name="Kyrpides N."/>
            <person name="Kim E."/>
            <person name="Daly M.J."/>
            <person name="Fredrickson J.K."/>
            <person name="Makarova K.S."/>
            <person name="Gaidamakova E.K."/>
            <person name="Zhai M."/>
            <person name="Richardson P."/>
        </authorList>
    </citation>
    <scope>NUCLEOTIDE SEQUENCE</scope>
    <source>
        <strain evidence="3">DSM 11300</strain>
    </source>
</reference>
<dbReference type="EMBL" id="CP000359">
    <property type="protein sequence ID" value="ABF46490.1"/>
    <property type="molecule type" value="Genomic_DNA"/>
</dbReference>